<dbReference type="SMART" id="SM00852">
    <property type="entry name" value="MoCF_biosynth"/>
    <property type="match status" value="1"/>
</dbReference>
<evidence type="ECO:0000313" key="3">
    <source>
        <dbReference type="Proteomes" id="UP000199759"/>
    </source>
</evidence>
<organism evidence="2 3">
    <name type="scientific">Maricaulis salignorans</name>
    <dbReference type="NCBI Taxonomy" id="144026"/>
    <lineage>
        <taxon>Bacteria</taxon>
        <taxon>Pseudomonadati</taxon>
        <taxon>Pseudomonadota</taxon>
        <taxon>Alphaproteobacteria</taxon>
        <taxon>Maricaulales</taxon>
        <taxon>Maricaulaceae</taxon>
        <taxon>Maricaulis</taxon>
    </lineage>
</organism>
<dbReference type="InterPro" id="IPR050101">
    <property type="entry name" value="CinA"/>
</dbReference>
<evidence type="ECO:0000313" key="2">
    <source>
        <dbReference type="EMBL" id="SDM52360.1"/>
    </source>
</evidence>
<reference evidence="2 3" key="1">
    <citation type="submission" date="2016-10" db="EMBL/GenBank/DDBJ databases">
        <authorList>
            <person name="de Groot N.N."/>
        </authorList>
    </citation>
    <scope>NUCLEOTIDE SEQUENCE [LARGE SCALE GENOMIC DNA]</scope>
    <source>
        <strain evidence="2 3">DSM 16077</strain>
    </source>
</reference>
<dbReference type="AlphaFoldDB" id="A0A1G9TX78"/>
<dbReference type="STRING" id="144026.SAMN04488568_11345"/>
<dbReference type="Pfam" id="PF00994">
    <property type="entry name" value="MoCF_biosynth"/>
    <property type="match status" value="1"/>
</dbReference>
<dbReference type="PANTHER" id="PTHR13939">
    <property type="entry name" value="NICOTINAMIDE-NUCLEOTIDE AMIDOHYDROLASE PNCC"/>
    <property type="match status" value="1"/>
</dbReference>
<dbReference type="Gene3D" id="3.40.980.10">
    <property type="entry name" value="MoaB/Mog-like domain"/>
    <property type="match status" value="1"/>
</dbReference>
<dbReference type="InterPro" id="IPR056596">
    <property type="entry name" value="FLAD1_M"/>
</dbReference>
<protein>
    <submittedName>
        <fullName evidence="2">Molybdenum cofactor synthesis domain-containing protein</fullName>
    </submittedName>
</protein>
<dbReference type="SUPFAM" id="SSF53218">
    <property type="entry name" value="Molybdenum cofactor biosynthesis proteins"/>
    <property type="match status" value="1"/>
</dbReference>
<name>A0A1G9TX78_9PROT</name>
<sequence length="260" mass="27767">MGKTSGVTAAVVLIGDEVLSGRTQDKNLIQIAQFLAPLGINVVECRTIPDDAGVIADTVNALRARTDYVFTTGGIGPTHDDITADSIAAAFGVPIDVRADALEVIEHWYARTQTPLTESRKRMARIPEGASLIINPVTGAPGFQIGNVFVMAGVPSITRGMLEDVAHRLHGGAVTRSRSVKADNLREGDIAIPLGEMQSRYPQVSIGSYPYFLEVQDGEVKRGTHLVARATDERVLDAVIREIADLVAGLGFAGRIDPQD</sequence>
<dbReference type="Pfam" id="PF24102">
    <property type="entry name" value="FLAD1_M"/>
    <property type="match status" value="1"/>
</dbReference>
<keyword evidence="3" id="KW-1185">Reference proteome</keyword>
<dbReference type="InterPro" id="IPR036425">
    <property type="entry name" value="MoaB/Mog-like_dom_sf"/>
</dbReference>
<feature type="domain" description="MoaB/Mog" evidence="1">
    <location>
        <begin position="10"/>
        <end position="173"/>
    </location>
</feature>
<dbReference type="PANTHER" id="PTHR13939:SF0">
    <property type="entry name" value="NMN AMIDOHYDROLASE-LIKE PROTEIN YFAY"/>
    <property type="match status" value="1"/>
</dbReference>
<dbReference type="InterPro" id="IPR001453">
    <property type="entry name" value="MoaB/Mog_dom"/>
</dbReference>
<dbReference type="OrthoDB" id="9801454at2"/>
<proteinExistence type="predicted"/>
<accession>A0A1G9TX78</accession>
<dbReference type="RefSeq" id="WP_091770590.1">
    <property type="nucleotide sequence ID" value="NZ_FNHG01000013.1"/>
</dbReference>
<gene>
    <name evidence="2" type="ORF">SAMN04488568_11345</name>
</gene>
<evidence type="ECO:0000259" key="1">
    <source>
        <dbReference type="SMART" id="SM00852"/>
    </source>
</evidence>
<dbReference type="CDD" id="cd00885">
    <property type="entry name" value="cinA"/>
    <property type="match status" value="1"/>
</dbReference>
<dbReference type="Proteomes" id="UP000199759">
    <property type="component" value="Unassembled WGS sequence"/>
</dbReference>
<dbReference type="EMBL" id="FNHG01000013">
    <property type="protein sequence ID" value="SDM52360.1"/>
    <property type="molecule type" value="Genomic_DNA"/>
</dbReference>